<dbReference type="WBParaSite" id="PSAMB.scaffold629size45195.g7555.t1">
    <property type="protein sequence ID" value="PSAMB.scaffold629size45195.g7555.t1"/>
    <property type="gene ID" value="PSAMB.scaffold629size45195.g7555"/>
</dbReference>
<sequence>MTTYGRQARRRISRSATTARSDRIAVERWLDRQSAGGLIDFRLTRPIRSAVPWPHPVVQLVVVCIATLLCSALLSIIDHEGRKTARLKRSIVPPSDACFSMKLEADRLSDQGETMAGALDPSSGMTCITCRVVFARGELQRDHYKTDWHRYNLKRKVAELPPIDAEQFQKRVLAHRAQVEQESEQEAVPNRCISCNKTFQSQNAYDNHLNAKKHKELAAIFERDGPPKAKRPSKKAAVKTVAEKKEEAVTEVEMAAPADADGSGEEEGEWTDAESDDEQMDLTERPGAIPSDTCLFCLAQASTLEQNLEHMSKKHGFYIPDLEFCSDLDGLVKYLGAKVGAGFMCLWCNERGRRFRSLDACQKHMRDKGHCRAAHEGSDMLELADYYDFSSMYPEEHGDQEVPAPVELLDDSGWQLQLPSGATVGHRELMRYYRQRLKPEGPETRNQKRGRDAIQKVMGQYKSLGWIGTTGEMAVRKARDVKFMQRIQSKSYMRLGVKASKLFHYETYC</sequence>
<dbReference type="SMART" id="SM00451">
    <property type="entry name" value="ZnF_U1"/>
    <property type="match status" value="2"/>
</dbReference>
<keyword evidence="7" id="KW-0862">Zinc</keyword>
<dbReference type="PROSITE" id="PS00028">
    <property type="entry name" value="ZINC_FINGER_C2H2_1"/>
    <property type="match status" value="1"/>
</dbReference>
<dbReference type="GO" id="GO:0003676">
    <property type="term" value="F:nucleic acid binding"/>
    <property type="evidence" value="ECO:0007669"/>
    <property type="project" value="InterPro"/>
</dbReference>
<dbReference type="InterPro" id="IPR040025">
    <property type="entry name" value="Znf622/Rei1/Reh1"/>
</dbReference>
<dbReference type="GO" id="GO:0005737">
    <property type="term" value="C:cytoplasm"/>
    <property type="evidence" value="ECO:0007669"/>
    <property type="project" value="UniProtKB-SubCell"/>
</dbReference>
<dbReference type="InterPro" id="IPR041661">
    <property type="entry name" value="ZN622/Rei1/Reh1_Znf-C2H2"/>
</dbReference>
<keyword evidence="2" id="KW-0963">Cytoplasm</keyword>
<comment type="subcellular location">
    <subcellularLocation>
        <location evidence="1">Cytoplasm</location>
    </subcellularLocation>
</comment>
<feature type="domain" description="C2H2-type" evidence="11">
    <location>
        <begin position="192"/>
        <end position="214"/>
    </location>
</feature>
<dbReference type="Proteomes" id="UP000887566">
    <property type="component" value="Unplaced"/>
</dbReference>
<dbReference type="InterPro" id="IPR022755">
    <property type="entry name" value="Znf_C2H2_jaz"/>
</dbReference>
<dbReference type="SUPFAM" id="SSF57667">
    <property type="entry name" value="beta-beta-alpha zinc fingers"/>
    <property type="match status" value="2"/>
</dbReference>
<feature type="compositionally biased region" description="Acidic residues" evidence="9">
    <location>
        <begin position="262"/>
        <end position="281"/>
    </location>
</feature>
<dbReference type="InterPro" id="IPR013087">
    <property type="entry name" value="Znf_C2H2_type"/>
</dbReference>
<evidence type="ECO:0000256" key="9">
    <source>
        <dbReference type="SAM" id="MobiDB-lite"/>
    </source>
</evidence>
<evidence type="ECO:0000256" key="7">
    <source>
        <dbReference type="ARBA" id="ARBA00022833"/>
    </source>
</evidence>
<reference evidence="13" key="1">
    <citation type="submission" date="2022-11" db="UniProtKB">
        <authorList>
            <consortium name="WormBaseParasite"/>
        </authorList>
    </citation>
    <scope>IDENTIFICATION</scope>
</reference>
<dbReference type="PANTHER" id="PTHR13182">
    <property type="entry name" value="ZINC FINGER PROTEIN 622"/>
    <property type="match status" value="1"/>
</dbReference>
<evidence type="ECO:0000256" key="1">
    <source>
        <dbReference type="ARBA" id="ARBA00004496"/>
    </source>
</evidence>
<comment type="similarity">
    <text evidence="8">Belongs to the REI1 family.</text>
</comment>
<evidence type="ECO:0000313" key="13">
    <source>
        <dbReference type="WBParaSite" id="PSAMB.scaffold629size45195.g7555.t1"/>
    </source>
</evidence>
<proteinExistence type="inferred from homology"/>
<protein>
    <submittedName>
        <fullName evidence="13">C2H2-type domain-containing protein</fullName>
    </submittedName>
</protein>
<keyword evidence="5" id="KW-0677">Repeat</keyword>
<evidence type="ECO:0000259" key="11">
    <source>
        <dbReference type="PROSITE" id="PS00028"/>
    </source>
</evidence>
<dbReference type="GO" id="GO:0030687">
    <property type="term" value="C:preribosome, large subunit precursor"/>
    <property type="evidence" value="ECO:0007669"/>
    <property type="project" value="TreeGrafter"/>
</dbReference>
<evidence type="ECO:0000256" key="10">
    <source>
        <dbReference type="SAM" id="Phobius"/>
    </source>
</evidence>
<evidence type="ECO:0000256" key="6">
    <source>
        <dbReference type="ARBA" id="ARBA00022771"/>
    </source>
</evidence>
<feature type="region of interest" description="Disordered" evidence="9">
    <location>
        <begin position="256"/>
        <end position="284"/>
    </location>
</feature>
<evidence type="ECO:0000256" key="8">
    <source>
        <dbReference type="ARBA" id="ARBA00034126"/>
    </source>
</evidence>
<evidence type="ECO:0000256" key="2">
    <source>
        <dbReference type="ARBA" id="ARBA00022490"/>
    </source>
</evidence>
<evidence type="ECO:0000313" key="12">
    <source>
        <dbReference type="Proteomes" id="UP000887566"/>
    </source>
</evidence>
<evidence type="ECO:0000256" key="4">
    <source>
        <dbReference type="ARBA" id="ARBA00022723"/>
    </source>
</evidence>
<keyword evidence="6" id="KW-0863">Zinc-finger</keyword>
<dbReference type="InterPro" id="IPR003604">
    <property type="entry name" value="Matrin/U1-like-C_Znf_C2H2"/>
</dbReference>
<evidence type="ECO:0000256" key="3">
    <source>
        <dbReference type="ARBA" id="ARBA00022517"/>
    </source>
</evidence>
<keyword evidence="3" id="KW-0690">Ribosome biogenesis</keyword>
<dbReference type="SMART" id="SM00355">
    <property type="entry name" value="ZnF_C2H2"/>
    <property type="match status" value="3"/>
</dbReference>
<dbReference type="Pfam" id="PF12756">
    <property type="entry name" value="zf-C2H2_2"/>
    <property type="match status" value="1"/>
</dbReference>
<keyword evidence="10" id="KW-0812">Transmembrane</keyword>
<keyword evidence="10" id="KW-0472">Membrane</keyword>
<accession>A0A914X3N7</accession>
<dbReference type="Pfam" id="PF12171">
    <property type="entry name" value="zf-C2H2_jaz"/>
    <property type="match status" value="1"/>
</dbReference>
<dbReference type="GO" id="GO:0042273">
    <property type="term" value="P:ribosomal large subunit biogenesis"/>
    <property type="evidence" value="ECO:0007669"/>
    <property type="project" value="TreeGrafter"/>
</dbReference>
<dbReference type="Gene3D" id="3.30.160.60">
    <property type="entry name" value="Classic Zinc Finger"/>
    <property type="match status" value="1"/>
</dbReference>
<keyword evidence="4" id="KW-0479">Metal-binding</keyword>
<dbReference type="PANTHER" id="PTHR13182:SF8">
    <property type="entry name" value="CYTOPLASMIC 60S SUBUNIT BIOGENESIS FACTOR ZNF622"/>
    <property type="match status" value="1"/>
</dbReference>
<organism evidence="12 13">
    <name type="scientific">Plectus sambesii</name>
    <dbReference type="NCBI Taxonomy" id="2011161"/>
    <lineage>
        <taxon>Eukaryota</taxon>
        <taxon>Metazoa</taxon>
        <taxon>Ecdysozoa</taxon>
        <taxon>Nematoda</taxon>
        <taxon>Chromadorea</taxon>
        <taxon>Plectida</taxon>
        <taxon>Plectina</taxon>
        <taxon>Plectoidea</taxon>
        <taxon>Plectidae</taxon>
        <taxon>Plectus</taxon>
    </lineage>
</organism>
<dbReference type="GO" id="GO:0008270">
    <property type="term" value="F:zinc ion binding"/>
    <property type="evidence" value="ECO:0007669"/>
    <property type="project" value="UniProtKB-KW"/>
</dbReference>
<dbReference type="AlphaFoldDB" id="A0A914X3N7"/>
<evidence type="ECO:0000256" key="5">
    <source>
        <dbReference type="ARBA" id="ARBA00022737"/>
    </source>
</evidence>
<keyword evidence="10" id="KW-1133">Transmembrane helix</keyword>
<keyword evidence="12" id="KW-1185">Reference proteome</keyword>
<name>A0A914X3N7_9BILA</name>
<feature type="transmembrane region" description="Helical" evidence="10">
    <location>
        <begin position="57"/>
        <end position="77"/>
    </location>
</feature>
<dbReference type="InterPro" id="IPR036236">
    <property type="entry name" value="Znf_C2H2_sf"/>
</dbReference>